<proteinExistence type="predicted"/>
<dbReference type="RefSeq" id="WP_100130992.1">
    <property type="nucleotide sequence ID" value="NZ_CADDYJ010000003.1"/>
</dbReference>
<dbReference type="EMBL" id="NJPP01000029">
    <property type="protein sequence ID" value="PIT68903.1"/>
    <property type="molecule type" value="Genomic_DNA"/>
</dbReference>
<gene>
    <name evidence="2" type="ORF">CEV08_07180</name>
</gene>
<comment type="caution">
    <text evidence="2">The sequence shown here is derived from an EMBL/GenBank/DDBJ whole genome shotgun (WGS) entry which is preliminary data.</text>
</comment>
<protein>
    <submittedName>
        <fullName evidence="2">Uncharacterized protein</fullName>
    </submittedName>
</protein>
<dbReference type="AlphaFoldDB" id="A0A2M6URV8"/>
<evidence type="ECO:0000313" key="2">
    <source>
        <dbReference type="EMBL" id="PIT68903.1"/>
    </source>
</evidence>
<name>A0A2M6URV8_9HYPH</name>
<dbReference type="OrthoDB" id="8454730at2"/>
<sequence length="78" mass="8376">MMKKVFLFLMLANFLGADSVLAAGCAEVGKTVATQEKGVLVRSKLVVHDGKGMCEIVVVVPARNGEKLRRVEFSVPAD</sequence>
<reference evidence="2 3" key="1">
    <citation type="submission" date="2017-06" db="EMBL/GenBank/DDBJ databases">
        <title>Draft genome of Bartonella tribocorum C635.</title>
        <authorList>
            <person name="Hadjadj L."/>
            <person name="Jiyipong T."/>
            <person name="Diene S.M."/>
            <person name="Morand S."/>
            <person name="Rolain J.-M."/>
        </authorList>
    </citation>
    <scope>NUCLEOTIDE SEQUENCE [LARGE SCALE GENOMIC DNA]</scope>
    <source>
        <strain evidence="2 3">C635</strain>
    </source>
</reference>
<accession>A0A2M6URV8</accession>
<evidence type="ECO:0000256" key="1">
    <source>
        <dbReference type="SAM" id="SignalP"/>
    </source>
</evidence>
<keyword evidence="1" id="KW-0732">Signal</keyword>
<dbReference type="Proteomes" id="UP000230791">
    <property type="component" value="Unassembled WGS sequence"/>
</dbReference>
<feature type="signal peptide" evidence="1">
    <location>
        <begin position="1"/>
        <end position="22"/>
    </location>
</feature>
<feature type="chain" id="PRO_5014669697" evidence="1">
    <location>
        <begin position="23"/>
        <end position="78"/>
    </location>
</feature>
<evidence type="ECO:0000313" key="3">
    <source>
        <dbReference type="Proteomes" id="UP000230791"/>
    </source>
</evidence>
<organism evidence="2 3">
    <name type="scientific">Bartonella tribocorum</name>
    <dbReference type="NCBI Taxonomy" id="85701"/>
    <lineage>
        <taxon>Bacteria</taxon>
        <taxon>Pseudomonadati</taxon>
        <taxon>Pseudomonadota</taxon>
        <taxon>Alphaproteobacteria</taxon>
        <taxon>Hyphomicrobiales</taxon>
        <taxon>Bartonellaceae</taxon>
        <taxon>Bartonella</taxon>
    </lineage>
</organism>